<dbReference type="AlphaFoldDB" id="A0A2J6WUF0"/>
<proteinExistence type="predicted"/>
<organism evidence="1 2">
    <name type="scientific">Chloroflexus aggregans</name>
    <dbReference type="NCBI Taxonomy" id="152260"/>
    <lineage>
        <taxon>Bacteria</taxon>
        <taxon>Bacillati</taxon>
        <taxon>Chloroflexota</taxon>
        <taxon>Chloroflexia</taxon>
        <taxon>Chloroflexales</taxon>
        <taxon>Chloroflexineae</taxon>
        <taxon>Chloroflexaceae</taxon>
        <taxon>Chloroflexus</taxon>
    </lineage>
</organism>
<sequence>MRLAPSILTADFSRLGEQVATACEA</sequence>
<evidence type="ECO:0000313" key="2">
    <source>
        <dbReference type="Proteomes" id="UP000243376"/>
    </source>
</evidence>
<evidence type="ECO:0000313" key="1">
    <source>
        <dbReference type="EMBL" id="PMP74405.1"/>
    </source>
</evidence>
<reference evidence="1 2" key="1">
    <citation type="submission" date="2018-01" db="EMBL/GenBank/DDBJ databases">
        <title>Metagenomic assembled genomes from two thermal pools in the Uzon Caldera, Kamchatka, Russia.</title>
        <authorList>
            <person name="Wilkins L."/>
            <person name="Ettinger C."/>
        </authorList>
    </citation>
    <scope>NUCLEOTIDE SEQUENCE [LARGE SCALE GENOMIC DNA]</scope>
    <source>
        <strain evidence="1">ZAV-02</strain>
    </source>
</reference>
<protein>
    <submittedName>
        <fullName evidence="1">Ribulose-phosphate 3-epimerase</fullName>
    </submittedName>
</protein>
<dbReference type="EMBL" id="PNIQ01001010">
    <property type="protein sequence ID" value="PMP74405.1"/>
    <property type="molecule type" value="Genomic_DNA"/>
</dbReference>
<comment type="caution">
    <text evidence="1">The sequence shown here is derived from an EMBL/GenBank/DDBJ whole genome shotgun (WGS) entry which is preliminary data.</text>
</comment>
<accession>A0A2J6WUF0</accession>
<gene>
    <name evidence="1" type="ORF">C0184_15100</name>
</gene>
<name>A0A2J6WUF0_9CHLR</name>
<dbReference type="Proteomes" id="UP000243376">
    <property type="component" value="Unassembled WGS sequence"/>
</dbReference>
<feature type="non-terminal residue" evidence="1">
    <location>
        <position position="25"/>
    </location>
</feature>